<dbReference type="EMBL" id="SRLO01000003">
    <property type="protein sequence ID" value="TNN88907.1"/>
    <property type="molecule type" value="Genomic_DNA"/>
</dbReference>
<reference evidence="1 2" key="1">
    <citation type="submission" date="2019-03" db="EMBL/GenBank/DDBJ databases">
        <title>First draft genome of Liparis tanakae, snailfish: a comprehensive survey of snailfish specific genes.</title>
        <authorList>
            <person name="Kim W."/>
            <person name="Song I."/>
            <person name="Jeong J.-H."/>
            <person name="Kim D."/>
            <person name="Kim S."/>
            <person name="Ryu S."/>
            <person name="Song J.Y."/>
            <person name="Lee S.K."/>
        </authorList>
    </citation>
    <scope>NUCLEOTIDE SEQUENCE [LARGE SCALE GENOMIC DNA]</scope>
    <source>
        <tissue evidence="1">Muscle</tissue>
    </source>
</reference>
<dbReference type="Proteomes" id="UP000314294">
    <property type="component" value="Unassembled WGS sequence"/>
</dbReference>
<organism evidence="1 2">
    <name type="scientific">Liparis tanakae</name>
    <name type="common">Tanaka's snailfish</name>
    <dbReference type="NCBI Taxonomy" id="230148"/>
    <lineage>
        <taxon>Eukaryota</taxon>
        <taxon>Metazoa</taxon>
        <taxon>Chordata</taxon>
        <taxon>Craniata</taxon>
        <taxon>Vertebrata</taxon>
        <taxon>Euteleostomi</taxon>
        <taxon>Actinopterygii</taxon>
        <taxon>Neopterygii</taxon>
        <taxon>Teleostei</taxon>
        <taxon>Neoteleostei</taxon>
        <taxon>Acanthomorphata</taxon>
        <taxon>Eupercaria</taxon>
        <taxon>Perciformes</taxon>
        <taxon>Cottioidei</taxon>
        <taxon>Cottales</taxon>
        <taxon>Liparidae</taxon>
        <taxon>Liparis</taxon>
    </lineage>
</organism>
<accession>A0A4Z2JFZ1</accession>
<protein>
    <submittedName>
        <fullName evidence="1">Uncharacterized protein</fullName>
    </submittedName>
</protein>
<proteinExistence type="predicted"/>
<gene>
    <name evidence="1" type="ORF">EYF80_000785</name>
</gene>
<sequence>MAVNSTWGNATEYEQRRRFGFSFSSRKISFKESVFGKSSRGCNACWEHTPSPWKGNAALEKDTITSAIQFALKDAAPSSAAKSTQ</sequence>
<keyword evidence="2" id="KW-1185">Reference proteome</keyword>
<name>A0A4Z2JFZ1_9TELE</name>
<comment type="caution">
    <text evidence="1">The sequence shown here is derived from an EMBL/GenBank/DDBJ whole genome shotgun (WGS) entry which is preliminary data.</text>
</comment>
<evidence type="ECO:0000313" key="1">
    <source>
        <dbReference type="EMBL" id="TNN88907.1"/>
    </source>
</evidence>
<dbReference type="AlphaFoldDB" id="A0A4Z2JFZ1"/>
<evidence type="ECO:0000313" key="2">
    <source>
        <dbReference type="Proteomes" id="UP000314294"/>
    </source>
</evidence>